<dbReference type="InterPro" id="IPR000914">
    <property type="entry name" value="SBP_5_dom"/>
</dbReference>
<dbReference type="Pfam" id="PF00496">
    <property type="entry name" value="SBP_bac_5"/>
    <property type="match status" value="1"/>
</dbReference>
<comment type="caution">
    <text evidence="5">The sequence shown here is derived from an EMBL/GenBank/DDBJ whole genome shotgun (WGS) entry which is preliminary data.</text>
</comment>
<reference evidence="6" key="1">
    <citation type="journal article" date="2019" name="Int. J. Syst. Evol. Microbiol.">
        <title>The Global Catalogue of Microorganisms (GCM) 10K type strain sequencing project: providing services to taxonomists for standard genome sequencing and annotation.</title>
        <authorList>
            <consortium name="The Broad Institute Genomics Platform"/>
            <consortium name="The Broad Institute Genome Sequencing Center for Infectious Disease"/>
            <person name="Wu L."/>
            <person name="Ma J."/>
        </authorList>
    </citation>
    <scope>NUCLEOTIDE SEQUENCE [LARGE SCALE GENOMIC DNA]</scope>
    <source>
        <strain evidence="6">CGMCC 4.1434</strain>
    </source>
</reference>
<keyword evidence="1 3" id="KW-0732">Signal</keyword>
<feature type="compositionally biased region" description="Basic and acidic residues" evidence="2">
    <location>
        <begin position="37"/>
        <end position="47"/>
    </location>
</feature>
<evidence type="ECO:0000313" key="5">
    <source>
        <dbReference type="EMBL" id="MFC5588683.1"/>
    </source>
</evidence>
<evidence type="ECO:0000256" key="3">
    <source>
        <dbReference type="SAM" id="SignalP"/>
    </source>
</evidence>
<feature type="region of interest" description="Disordered" evidence="2">
    <location>
        <begin position="28"/>
        <end position="48"/>
    </location>
</feature>
<evidence type="ECO:0000256" key="1">
    <source>
        <dbReference type="ARBA" id="ARBA00022729"/>
    </source>
</evidence>
<feature type="domain" description="Solute-binding protein family 5" evidence="4">
    <location>
        <begin position="94"/>
        <end position="439"/>
    </location>
</feature>
<organism evidence="5 6">
    <name type="scientific">Sporosarcina soli</name>
    <dbReference type="NCBI Taxonomy" id="334736"/>
    <lineage>
        <taxon>Bacteria</taxon>
        <taxon>Bacillati</taxon>
        <taxon>Bacillota</taxon>
        <taxon>Bacilli</taxon>
        <taxon>Bacillales</taxon>
        <taxon>Caryophanaceae</taxon>
        <taxon>Sporosarcina</taxon>
    </lineage>
</organism>
<dbReference type="Gene3D" id="3.40.190.10">
    <property type="entry name" value="Periplasmic binding protein-like II"/>
    <property type="match status" value="1"/>
</dbReference>
<gene>
    <name evidence="5" type="ORF">ACFPRA_07285</name>
</gene>
<dbReference type="PIRSF" id="PIRSF002741">
    <property type="entry name" value="MppA"/>
    <property type="match status" value="1"/>
</dbReference>
<dbReference type="SUPFAM" id="SSF53850">
    <property type="entry name" value="Periplasmic binding protein-like II"/>
    <property type="match status" value="1"/>
</dbReference>
<protein>
    <submittedName>
        <fullName evidence="5">ABC transporter substrate-binding protein</fullName>
    </submittedName>
</protein>
<feature type="chain" id="PRO_5047029103" evidence="3">
    <location>
        <begin position="27"/>
        <end position="522"/>
    </location>
</feature>
<evidence type="ECO:0000313" key="6">
    <source>
        <dbReference type="Proteomes" id="UP001596109"/>
    </source>
</evidence>
<dbReference type="Gene3D" id="3.90.76.10">
    <property type="entry name" value="Dipeptide-binding Protein, Domain 1"/>
    <property type="match status" value="1"/>
</dbReference>
<accession>A0ABW0TIU0</accession>
<dbReference type="InterPro" id="IPR039424">
    <property type="entry name" value="SBP_5"/>
</dbReference>
<evidence type="ECO:0000259" key="4">
    <source>
        <dbReference type="Pfam" id="PF00496"/>
    </source>
</evidence>
<dbReference type="InterPro" id="IPR030678">
    <property type="entry name" value="Peptide/Ni-bd"/>
</dbReference>
<dbReference type="Proteomes" id="UP001596109">
    <property type="component" value="Unassembled WGS sequence"/>
</dbReference>
<evidence type="ECO:0000256" key="2">
    <source>
        <dbReference type="SAM" id="MobiDB-lite"/>
    </source>
</evidence>
<dbReference type="PANTHER" id="PTHR30290">
    <property type="entry name" value="PERIPLASMIC BINDING COMPONENT OF ABC TRANSPORTER"/>
    <property type="match status" value="1"/>
</dbReference>
<dbReference type="EMBL" id="JBHSNO010000005">
    <property type="protein sequence ID" value="MFC5588683.1"/>
    <property type="molecule type" value="Genomic_DNA"/>
</dbReference>
<dbReference type="PANTHER" id="PTHR30290:SF38">
    <property type="entry name" value="D,D-DIPEPTIDE-BINDING PERIPLASMIC PROTEIN DDPA-RELATED"/>
    <property type="match status" value="1"/>
</dbReference>
<dbReference type="PROSITE" id="PS51257">
    <property type="entry name" value="PROKAR_LIPOPROTEIN"/>
    <property type="match status" value="1"/>
</dbReference>
<dbReference type="Gene3D" id="3.10.105.10">
    <property type="entry name" value="Dipeptide-binding Protein, Domain 3"/>
    <property type="match status" value="1"/>
</dbReference>
<dbReference type="RefSeq" id="WP_381432182.1">
    <property type="nucleotide sequence ID" value="NZ_JBHSNO010000005.1"/>
</dbReference>
<proteinExistence type="predicted"/>
<keyword evidence="6" id="KW-1185">Reference proteome</keyword>
<sequence length="522" mass="57742">MRNNQSNFIGKLVMLVVLLFGVAACSSESNENVNGGSEEKVKSDESAPQKGGELVIAYEADASSYDPIKATNTINHPLLIPVYDTLIAYTRELEPKGGLAESWDIPDEKTIILMLREGILFHDGTPFNAEAVKFNIERANSEDSLVSDLASIESVEVVDEKTVKLHLEKPDSSIILALADVGGMMVSPTAVQESGEDFSQKPVGTGPYKLVHHVPNGEVVYEANEAYWQEGQPYLDKMTIKIMADENTRINALKSGEVHYAENISQTNVASLKNDSNIVLKEIMPLRFENIFLNTSISPVDNKAVRLAILHGINREGLIQALNFGNGEPASQLFPLEYWAADASMKIDYDPEKSKQLLKEAGIDNVSFELIHYTPAYEQRLAEAIKSQLSEVGIQVDLQPMEAQAAIAKYGELKSPSILTRWNGRPDPLMTMKAIFSRYGYYNKGGNTTDEIENLIAEAAASYDRGELAKLYGEISKKALLDEAMIIPLYFSPRVSAMNQSVKGFEPNMQGKPFYTTIWKEN</sequence>
<name>A0ABW0TIU0_9BACL</name>
<feature type="signal peptide" evidence="3">
    <location>
        <begin position="1"/>
        <end position="26"/>
    </location>
</feature>